<evidence type="ECO:0000313" key="2">
    <source>
        <dbReference type="EMBL" id="KAI8576932.1"/>
    </source>
</evidence>
<dbReference type="Proteomes" id="UP001206595">
    <property type="component" value="Unassembled WGS sequence"/>
</dbReference>
<proteinExistence type="predicted"/>
<feature type="transmembrane region" description="Helical" evidence="1">
    <location>
        <begin position="12"/>
        <end position="31"/>
    </location>
</feature>
<organism evidence="2 3">
    <name type="scientific">Umbelopsis ramanniana AG</name>
    <dbReference type="NCBI Taxonomy" id="1314678"/>
    <lineage>
        <taxon>Eukaryota</taxon>
        <taxon>Fungi</taxon>
        <taxon>Fungi incertae sedis</taxon>
        <taxon>Mucoromycota</taxon>
        <taxon>Mucoromycotina</taxon>
        <taxon>Umbelopsidomycetes</taxon>
        <taxon>Umbelopsidales</taxon>
        <taxon>Umbelopsidaceae</taxon>
        <taxon>Umbelopsis</taxon>
    </lineage>
</organism>
<sequence length="75" mass="8553">MGLIADQHYFNIYYKVRCLPYFFFVFFGYVGTNAGKFMGPSTPALKVGILLVAILVSYLNLQFSAERCLRQTEAE</sequence>
<evidence type="ECO:0000313" key="3">
    <source>
        <dbReference type="Proteomes" id="UP001206595"/>
    </source>
</evidence>
<keyword evidence="1" id="KW-0472">Membrane</keyword>
<keyword evidence="3" id="KW-1185">Reference proteome</keyword>
<name>A0AAD5HAH4_UMBRA</name>
<accession>A0AAD5HAH4</accession>
<protein>
    <submittedName>
        <fullName evidence="2">Uncharacterized protein</fullName>
    </submittedName>
</protein>
<feature type="transmembrane region" description="Helical" evidence="1">
    <location>
        <begin position="43"/>
        <end position="61"/>
    </location>
</feature>
<reference evidence="2" key="2">
    <citation type="journal article" date="2022" name="Proc. Natl. Acad. Sci. U.S.A.">
        <title>Diploid-dominant life cycles characterize the early evolution of Fungi.</title>
        <authorList>
            <person name="Amses K.R."/>
            <person name="Simmons D.R."/>
            <person name="Longcore J.E."/>
            <person name="Mondo S.J."/>
            <person name="Seto K."/>
            <person name="Jeronimo G.H."/>
            <person name="Bonds A.E."/>
            <person name="Quandt C.A."/>
            <person name="Davis W.J."/>
            <person name="Chang Y."/>
            <person name="Federici B.A."/>
            <person name="Kuo A."/>
            <person name="LaButti K."/>
            <person name="Pangilinan J."/>
            <person name="Andreopoulos W."/>
            <person name="Tritt A."/>
            <person name="Riley R."/>
            <person name="Hundley H."/>
            <person name="Johnson J."/>
            <person name="Lipzen A."/>
            <person name="Barry K."/>
            <person name="Lang B.F."/>
            <person name="Cuomo C.A."/>
            <person name="Buchler N.E."/>
            <person name="Grigoriev I.V."/>
            <person name="Spatafora J.W."/>
            <person name="Stajich J.E."/>
            <person name="James T.Y."/>
        </authorList>
    </citation>
    <scope>NUCLEOTIDE SEQUENCE</scope>
    <source>
        <strain evidence="2">AG</strain>
    </source>
</reference>
<dbReference type="EMBL" id="MU620947">
    <property type="protein sequence ID" value="KAI8576932.1"/>
    <property type="molecule type" value="Genomic_DNA"/>
</dbReference>
<dbReference type="RefSeq" id="XP_051441936.1">
    <property type="nucleotide sequence ID" value="XM_051591179.1"/>
</dbReference>
<gene>
    <name evidence="2" type="ORF">K450DRAFT_254278</name>
</gene>
<keyword evidence="1" id="KW-0812">Transmembrane</keyword>
<keyword evidence="1" id="KW-1133">Transmembrane helix</keyword>
<reference evidence="2" key="1">
    <citation type="submission" date="2021-06" db="EMBL/GenBank/DDBJ databases">
        <authorList>
            <consortium name="DOE Joint Genome Institute"/>
            <person name="Mondo S.J."/>
            <person name="Amses K.R."/>
            <person name="Simmons D.R."/>
            <person name="Longcore J.E."/>
            <person name="Seto K."/>
            <person name="Alves G.H."/>
            <person name="Bonds A.E."/>
            <person name="Quandt C.A."/>
            <person name="Davis W.J."/>
            <person name="Chang Y."/>
            <person name="Letcher P.M."/>
            <person name="Powell M.J."/>
            <person name="Kuo A."/>
            <person name="Labutti K."/>
            <person name="Pangilinan J."/>
            <person name="Andreopoulos W."/>
            <person name="Tritt A."/>
            <person name="Riley R."/>
            <person name="Hundley H."/>
            <person name="Johnson J."/>
            <person name="Lipzen A."/>
            <person name="Barry K."/>
            <person name="Berbee M.L."/>
            <person name="Buchler N.E."/>
            <person name="Grigoriev I.V."/>
            <person name="Spatafora J.W."/>
            <person name="Stajich J.E."/>
            <person name="James T.Y."/>
        </authorList>
    </citation>
    <scope>NUCLEOTIDE SEQUENCE</scope>
    <source>
        <strain evidence="2">AG</strain>
    </source>
</reference>
<dbReference type="GeneID" id="75916522"/>
<comment type="caution">
    <text evidence="2">The sequence shown here is derived from an EMBL/GenBank/DDBJ whole genome shotgun (WGS) entry which is preliminary data.</text>
</comment>
<evidence type="ECO:0000256" key="1">
    <source>
        <dbReference type="SAM" id="Phobius"/>
    </source>
</evidence>
<dbReference type="AlphaFoldDB" id="A0AAD5HAH4"/>